<evidence type="ECO:0000313" key="3">
    <source>
        <dbReference type="EMBL" id="KAK8017209.1"/>
    </source>
</evidence>
<keyword evidence="1" id="KW-0812">Transmembrane</keyword>
<gene>
    <name evidence="3" type="ORF">PG991_008285</name>
</gene>
<dbReference type="Proteomes" id="UP001396898">
    <property type="component" value="Unassembled WGS sequence"/>
</dbReference>
<accession>A0ABR1RRN6</accession>
<keyword evidence="4" id="KW-1185">Reference proteome</keyword>
<feature type="signal peptide" evidence="2">
    <location>
        <begin position="1"/>
        <end position="19"/>
    </location>
</feature>
<feature type="transmembrane region" description="Helical" evidence="1">
    <location>
        <begin position="120"/>
        <end position="150"/>
    </location>
</feature>
<sequence length="356" mass="39474">MGSARAFWVLPFLLIAAWAWREMDLDSIVSTAKPSVESGFIEWDGGDGNNQYGLAILEDFHGVEFLDRFWRGATATFSVSAFGYDSIAAWQTFHFLVDLGPLYAIWLLESHRAANAWSPAYFPTIFTLASQALGAGIAMPFFYILCVVFSPSAPELARAPSSRRTVWSRGSLLLILLVFVLHTAEVFAMFLASSYESRHYWTWAWQMVPLWIGVGNVVADQVLKLLLGRARISSTWTTTVPEAMLAMMALVSTVVWVYTILFSPHPLAVIFTPAPDPQDGLILRSRKAFQADEIALFGCNFLWLVCSFVDLHLAGFVGLKGLLYNLVFLPVGTAVLGPGSTFALSWYARERMLGSS</sequence>
<keyword evidence="1" id="KW-0472">Membrane</keyword>
<reference evidence="3 4" key="1">
    <citation type="submission" date="2023-01" db="EMBL/GenBank/DDBJ databases">
        <title>Analysis of 21 Apiospora genomes using comparative genomics revels a genus with tremendous synthesis potential of carbohydrate active enzymes and secondary metabolites.</title>
        <authorList>
            <person name="Sorensen T."/>
        </authorList>
    </citation>
    <scope>NUCLEOTIDE SEQUENCE [LARGE SCALE GENOMIC DNA]</scope>
    <source>
        <strain evidence="3 4">CBS 20057</strain>
    </source>
</reference>
<evidence type="ECO:0000256" key="2">
    <source>
        <dbReference type="SAM" id="SignalP"/>
    </source>
</evidence>
<dbReference type="EMBL" id="JAQQWI010000011">
    <property type="protein sequence ID" value="KAK8017209.1"/>
    <property type="molecule type" value="Genomic_DNA"/>
</dbReference>
<keyword evidence="1" id="KW-1133">Transmembrane helix</keyword>
<comment type="caution">
    <text evidence="3">The sequence shown here is derived from an EMBL/GenBank/DDBJ whole genome shotgun (WGS) entry which is preliminary data.</text>
</comment>
<evidence type="ECO:0000313" key="4">
    <source>
        <dbReference type="Proteomes" id="UP001396898"/>
    </source>
</evidence>
<evidence type="ECO:0000256" key="1">
    <source>
        <dbReference type="SAM" id="Phobius"/>
    </source>
</evidence>
<feature type="transmembrane region" description="Helical" evidence="1">
    <location>
        <begin position="243"/>
        <end position="262"/>
    </location>
</feature>
<protein>
    <submittedName>
        <fullName evidence="3">FAD/NAD(P)-binding domain-containing protein</fullName>
    </submittedName>
</protein>
<feature type="transmembrane region" description="Helical" evidence="1">
    <location>
        <begin position="294"/>
        <end position="317"/>
    </location>
</feature>
<organism evidence="3 4">
    <name type="scientific">Apiospora marii</name>
    <dbReference type="NCBI Taxonomy" id="335849"/>
    <lineage>
        <taxon>Eukaryota</taxon>
        <taxon>Fungi</taxon>
        <taxon>Dikarya</taxon>
        <taxon>Ascomycota</taxon>
        <taxon>Pezizomycotina</taxon>
        <taxon>Sordariomycetes</taxon>
        <taxon>Xylariomycetidae</taxon>
        <taxon>Amphisphaeriales</taxon>
        <taxon>Apiosporaceae</taxon>
        <taxon>Apiospora</taxon>
    </lineage>
</organism>
<name>A0ABR1RRN6_9PEZI</name>
<keyword evidence="2" id="KW-0732">Signal</keyword>
<feature type="transmembrane region" description="Helical" evidence="1">
    <location>
        <begin position="323"/>
        <end position="348"/>
    </location>
</feature>
<feature type="chain" id="PRO_5045441968" evidence="2">
    <location>
        <begin position="20"/>
        <end position="356"/>
    </location>
</feature>
<proteinExistence type="predicted"/>
<feature type="transmembrane region" description="Helical" evidence="1">
    <location>
        <begin position="170"/>
        <end position="191"/>
    </location>
</feature>